<sequence>MTWTISPQRVFSASPVVPVMVINDLDDAIPMGQALLDGGISVFEVTLRTECALDAIRILADTFPQAIVGAGTVLNTAQYDAAVTAGAQFIISPGFSITLLKYAQQKEVALIPGVATPSEMMTALEFGYTHLKFFPAEANGGAKALAAMSAPLPQVTICPTGGISVHNLEQYINLPTVATVGGSWMLPKSALDNKDWVAVAQLSKEACILVAELKK</sequence>
<comment type="catalytic activity">
    <reaction evidence="1">
        <text>2-dehydro-3-deoxy-6-phospho-D-gluconate = D-glyceraldehyde 3-phosphate + pyruvate</text>
        <dbReference type="Rhea" id="RHEA:17089"/>
        <dbReference type="ChEBI" id="CHEBI:15361"/>
        <dbReference type="ChEBI" id="CHEBI:57569"/>
        <dbReference type="ChEBI" id="CHEBI:59776"/>
        <dbReference type="EC" id="4.1.2.14"/>
    </reaction>
</comment>
<evidence type="ECO:0000256" key="6">
    <source>
        <dbReference type="ARBA" id="ARBA00023239"/>
    </source>
</evidence>
<proteinExistence type="inferred from homology"/>
<dbReference type="PANTHER" id="PTHR30246:SF1">
    <property type="entry name" value="2-DEHYDRO-3-DEOXY-6-PHOSPHOGALACTONATE ALDOLASE-RELATED"/>
    <property type="match status" value="1"/>
</dbReference>
<comment type="caution">
    <text evidence="9">The sequence shown here is derived from an EMBL/GenBank/DDBJ whole genome shotgun (WGS) entry which is preliminary data.</text>
</comment>
<keyword evidence="7" id="KW-0704">Schiff base</keyword>
<gene>
    <name evidence="9" type="ORF">QWY96_15095</name>
</gene>
<reference evidence="10" key="1">
    <citation type="journal article" date="2019" name="Int. J. Syst. Evol. Microbiol.">
        <title>The Global Catalogue of Microorganisms (GCM) 10K type strain sequencing project: providing services to taxonomists for standard genome sequencing and annotation.</title>
        <authorList>
            <consortium name="The Broad Institute Genomics Platform"/>
            <consortium name="The Broad Institute Genome Sequencing Center for Infectious Disease"/>
            <person name="Wu L."/>
            <person name="Ma J."/>
        </authorList>
    </citation>
    <scope>NUCLEOTIDE SEQUENCE [LARGE SCALE GENOMIC DNA]</scope>
    <source>
        <strain evidence="10">CECT 7226</strain>
    </source>
</reference>
<dbReference type="Proteomes" id="UP001223712">
    <property type="component" value="Unassembled WGS sequence"/>
</dbReference>
<dbReference type="CDD" id="cd00452">
    <property type="entry name" value="KDPG_aldolase"/>
    <property type="match status" value="1"/>
</dbReference>
<evidence type="ECO:0000256" key="8">
    <source>
        <dbReference type="ARBA" id="ARBA00023277"/>
    </source>
</evidence>
<dbReference type="PROSITE" id="PS00159">
    <property type="entry name" value="ALDOLASE_KDPG_KHG_1"/>
    <property type="match status" value="1"/>
</dbReference>
<evidence type="ECO:0000256" key="2">
    <source>
        <dbReference type="ARBA" id="ARBA00004736"/>
    </source>
</evidence>
<evidence type="ECO:0000256" key="7">
    <source>
        <dbReference type="ARBA" id="ARBA00023270"/>
    </source>
</evidence>
<dbReference type="PROSITE" id="PS00160">
    <property type="entry name" value="ALDOLASE_KDPG_KHG_2"/>
    <property type="match status" value="1"/>
</dbReference>
<dbReference type="PANTHER" id="PTHR30246">
    <property type="entry name" value="2-KETO-3-DEOXY-6-PHOSPHOGLUCONATE ALDOLASE"/>
    <property type="match status" value="1"/>
</dbReference>
<dbReference type="GO" id="GO:0008675">
    <property type="term" value="F:2-dehydro-3-deoxy-phosphogluconate aldolase activity"/>
    <property type="evidence" value="ECO:0007669"/>
    <property type="project" value="UniProtKB-EC"/>
</dbReference>
<dbReference type="NCBIfam" id="NF004325">
    <property type="entry name" value="PRK05718.1"/>
    <property type="match status" value="1"/>
</dbReference>
<evidence type="ECO:0000256" key="5">
    <source>
        <dbReference type="ARBA" id="ARBA00013063"/>
    </source>
</evidence>
<keyword evidence="6 9" id="KW-0456">Lyase</keyword>
<keyword evidence="8" id="KW-0119">Carbohydrate metabolism</keyword>
<evidence type="ECO:0000313" key="10">
    <source>
        <dbReference type="Proteomes" id="UP001223712"/>
    </source>
</evidence>
<dbReference type="GO" id="GO:0008700">
    <property type="term" value="F:(R,S)-4-hydroxy-2-oxoglutarate aldolase activity"/>
    <property type="evidence" value="ECO:0007669"/>
    <property type="project" value="UniProtKB-EC"/>
</dbReference>
<dbReference type="RefSeq" id="WP_261840254.1">
    <property type="nucleotide sequence ID" value="NZ_AP025459.1"/>
</dbReference>
<dbReference type="InterPro" id="IPR013785">
    <property type="entry name" value="Aldolase_TIM"/>
</dbReference>
<dbReference type="InterPro" id="IPR000887">
    <property type="entry name" value="Aldlse_KDPG_KHG"/>
</dbReference>
<evidence type="ECO:0000256" key="1">
    <source>
        <dbReference type="ARBA" id="ARBA00000654"/>
    </source>
</evidence>
<comment type="similarity">
    <text evidence="3">Belongs to the KHG/KDPG aldolase family.</text>
</comment>
<evidence type="ECO:0000256" key="4">
    <source>
        <dbReference type="ARBA" id="ARBA00011233"/>
    </source>
</evidence>
<keyword evidence="10" id="KW-1185">Reference proteome</keyword>
<comment type="pathway">
    <text evidence="2">Carbohydrate acid metabolism; 2-dehydro-3-deoxy-D-gluconate degradation; D-glyceraldehyde 3-phosphate and pyruvate from 2-dehydro-3-deoxy-D-gluconate: step 2/2.</text>
</comment>
<organism evidence="9 10">
    <name type="scientific">Vibrio artabrorum</name>
    <dbReference type="NCBI Taxonomy" id="446374"/>
    <lineage>
        <taxon>Bacteria</taxon>
        <taxon>Pseudomonadati</taxon>
        <taxon>Pseudomonadota</taxon>
        <taxon>Gammaproteobacteria</taxon>
        <taxon>Vibrionales</taxon>
        <taxon>Vibrionaceae</taxon>
        <taxon>Vibrio</taxon>
    </lineage>
</organism>
<dbReference type="Pfam" id="PF01081">
    <property type="entry name" value="Aldolase"/>
    <property type="match status" value="1"/>
</dbReference>
<protein>
    <recommendedName>
        <fullName evidence="5">2-dehydro-3-deoxy-phosphogluconate aldolase</fullName>
        <ecNumber evidence="5">4.1.2.14</ecNumber>
    </recommendedName>
</protein>
<dbReference type="EMBL" id="JAUFQY010000002">
    <property type="protein sequence ID" value="MDN3701879.1"/>
    <property type="molecule type" value="Genomic_DNA"/>
</dbReference>
<name>A0ABT8CN44_9VIBR</name>
<dbReference type="Gene3D" id="3.20.20.70">
    <property type="entry name" value="Aldolase class I"/>
    <property type="match status" value="1"/>
</dbReference>
<dbReference type="InterPro" id="IPR031337">
    <property type="entry name" value="KDPG/KHG_AS_1"/>
</dbReference>
<dbReference type="InterPro" id="IPR031338">
    <property type="entry name" value="KDPG/KHG_AS_2"/>
</dbReference>
<evidence type="ECO:0000313" key="9">
    <source>
        <dbReference type="EMBL" id="MDN3701879.1"/>
    </source>
</evidence>
<accession>A0ABT8CN44</accession>
<evidence type="ECO:0000256" key="3">
    <source>
        <dbReference type="ARBA" id="ARBA00006906"/>
    </source>
</evidence>
<comment type="subunit">
    <text evidence="4">Homotrimer.</text>
</comment>
<dbReference type="EC" id="4.1.2.14" evidence="5"/>
<dbReference type="SUPFAM" id="SSF51569">
    <property type="entry name" value="Aldolase"/>
    <property type="match status" value="1"/>
</dbReference>
<dbReference type="NCBIfam" id="TIGR01182">
    <property type="entry name" value="eda"/>
    <property type="match status" value="1"/>
</dbReference>